<evidence type="ECO:0000256" key="1">
    <source>
        <dbReference type="ARBA" id="ARBA00022679"/>
    </source>
</evidence>
<dbReference type="PROSITE" id="PS51186">
    <property type="entry name" value="GNAT"/>
    <property type="match status" value="1"/>
</dbReference>
<dbReference type="PANTHER" id="PTHR43877:SF2">
    <property type="entry name" value="AMINOALKYLPHOSPHONATE N-ACETYLTRANSFERASE-RELATED"/>
    <property type="match status" value="1"/>
</dbReference>
<organism evidence="4 5">
    <name type="scientific">Pseudoduganella guangdongensis</name>
    <dbReference type="NCBI Taxonomy" id="2692179"/>
    <lineage>
        <taxon>Bacteria</taxon>
        <taxon>Pseudomonadati</taxon>
        <taxon>Pseudomonadota</taxon>
        <taxon>Betaproteobacteria</taxon>
        <taxon>Burkholderiales</taxon>
        <taxon>Oxalobacteraceae</taxon>
        <taxon>Telluria group</taxon>
        <taxon>Pseudoduganella</taxon>
    </lineage>
</organism>
<evidence type="ECO:0000313" key="5">
    <source>
        <dbReference type="Proteomes" id="UP000448575"/>
    </source>
</evidence>
<proteinExistence type="predicted"/>
<dbReference type="GO" id="GO:0016747">
    <property type="term" value="F:acyltransferase activity, transferring groups other than amino-acyl groups"/>
    <property type="evidence" value="ECO:0007669"/>
    <property type="project" value="InterPro"/>
</dbReference>
<keyword evidence="2" id="KW-0012">Acyltransferase</keyword>
<protein>
    <submittedName>
        <fullName evidence="4">GNAT family N-acetyltransferase</fullName>
    </submittedName>
</protein>
<dbReference type="InterPro" id="IPR000182">
    <property type="entry name" value="GNAT_dom"/>
</dbReference>
<keyword evidence="1 4" id="KW-0808">Transferase</keyword>
<dbReference type="InterPro" id="IPR050832">
    <property type="entry name" value="Bact_Acetyltransf"/>
</dbReference>
<feature type="domain" description="N-acetyltransferase" evidence="3">
    <location>
        <begin position="1"/>
        <end position="154"/>
    </location>
</feature>
<keyword evidence="5" id="KW-1185">Reference proteome</keyword>
<gene>
    <name evidence="4" type="ORF">GTP41_25750</name>
</gene>
<dbReference type="InterPro" id="IPR016181">
    <property type="entry name" value="Acyl_CoA_acyltransferase"/>
</dbReference>
<sequence length="154" mass="16853">MYLRTVNNSDFETIASWIPDAAAARRWAGPLICFPFLAEDLPAALAIPGCETTSYCLIDDKQTPLGFGQHWVFQAEAVHLGRIIVDPHARGRGLGRRLCQQLIEAALDATRAKAITLRAYRTNAAAVALYESLGFSVVATESTDDILFMRKAVS</sequence>
<accession>A0A6N9HQF8</accession>
<dbReference type="SUPFAM" id="SSF55729">
    <property type="entry name" value="Acyl-CoA N-acyltransferases (Nat)"/>
    <property type="match status" value="1"/>
</dbReference>
<reference evidence="4 5" key="1">
    <citation type="submission" date="2019-12" db="EMBL/GenBank/DDBJ databases">
        <title>Novel species isolated from a subtropical stream in China.</title>
        <authorList>
            <person name="Lu H."/>
        </authorList>
    </citation>
    <scope>NUCLEOTIDE SEQUENCE [LARGE SCALE GENOMIC DNA]</scope>
    <source>
        <strain evidence="4 5">DS3</strain>
    </source>
</reference>
<dbReference type="Gene3D" id="3.40.630.30">
    <property type="match status" value="1"/>
</dbReference>
<dbReference type="AlphaFoldDB" id="A0A6N9HQF8"/>
<dbReference type="Proteomes" id="UP000448575">
    <property type="component" value="Unassembled WGS sequence"/>
</dbReference>
<dbReference type="Pfam" id="PF00583">
    <property type="entry name" value="Acetyltransf_1"/>
    <property type="match status" value="1"/>
</dbReference>
<dbReference type="EMBL" id="WWCJ01000031">
    <property type="protein sequence ID" value="MYN05503.1"/>
    <property type="molecule type" value="Genomic_DNA"/>
</dbReference>
<evidence type="ECO:0000313" key="4">
    <source>
        <dbReference type="EMBL" id="MYN05503.1"/>
    </source>
</evidence>
<dbReference type="CDD" id="cd04301">
    <property type="entry name" value="NAT_SF"/>
    <property type="match status" value="1"/>
</dbReference>
<name>A0A6N9HQF8_9BURK</name>
<dbReference type="PANTHER" id="PTHR43877">
    <property type="entry name" value="AMINOALKYLPHOSPHONATE N-ACETYLTRANSFERASE-RELATED-RELATED"/>
    <property type="match status" value="1"/>
</dbReference>
<dbReference type="RefSeq" id="WP_161028448.1">
    <property type="nucleotide sequence ID" value="NZ_WWCJ01000031.1"/>
</dbReference>
<evidence type="ECO:0000259" key="3">
    <source>
        <dbReference type="PROSITE" id="PS51186"/>
    </source>
</evidence>
<evidence type="ECO:0000256" key="2">
    <source>
        <dbReference type="ARBA" id="ARBA00023315"/>
    </source>
</evidence>
<comment type="caution">
    <text evidence="4">The sequence shown here is derived from an EMBL/GenBank/DDBJ whole genome shotgun (WGS) entry which is preliminary data.</text>
</comment>